<reference evidence="2" key="1">
    <citation type="journal article" date="2022" name="bioRxiv">
        <title>Sequencing and chromosome-scale assembly of the giantPleurodeles waltlgenome.</title>
        <authorList>
            <person name="Brown T."/>
            <person name="Elewa A."/>
            <person name="Iarovenko S."/>
            <person name="Subramanian E."/>
            <person name="Araus A.J."/>
            <person name="Petzold A."/>
            <person name="Susuki M."/>
            <person name="Suzuki K.-i.T."/>
            <person name="Hayashi T."/>
            <person name="Toyoda A."/>
            <person name="Oliveira C."/>
            <person name="Osipova E."/>
            <person name="Leigh N.D."/>
            <person name="Simon A."/>
            <person name="Yun M.H."/>
        </authorList>
    </citation>
    <scope>NUCLEOTIDE SEQUENCE</scope>
    <source>
        <strain evidence="2">20211129_DDA</strain>
        <tissue evidence="2">Liver</tissue>
    </source>
</reference>
<gene>
    <name evidence="2" type="ORF">NDU88_006859</name>
</gene>
<dbReference type="AlphaFoldDB" id="A0AAV7PJK0"/>
<comment type="caution">
    <text evidence="2">The sequence shown here is derived from an EMBL/GenBank/DDBJ whole genome shotgun (WGS) entry which is preliminary data.</text>
</comment>
<name>A0AAV7PJK0_PLEWA</name>
<protein>
    <submittedName>
        <fullName evidence="2">Uncharacterized protein</fullName>
    </submittedName>
</protein>
<sequence>MVAGSDSTSGTGTSQGGPAEDSGGHPSNKRHAVRNDNNREDASRRDAKTAAQSSTQRPGGGTGGNKTSGPATLSGECGPASSVSCQDRMYTKRTAE</sequence>
<proteinExistence type="predicted"/>
<organism evidence="2 3">
    <name type="scientific">Pleurodeles waltl</name>
    <name type="common">Iberian ribbed newt</name>
    <dbReference type="NCBI Taxonomy" id="8319"/>
    <lineage>
        <taxon>Eukaryota</taxon>
        <taxon>Metazoa</taxon>
        <taxon>Chordata</taxon>
        <taxon>Craniata</taxon>
        <taxon>Vertebrata</taxon>
        <taxon>Euteleostomi</taxon>
        <taxon>Amphibia</taxon>
        <taxon>Batrachia</taxon>
        <taxon>Caudata</taxon>
        <taxon>Salamandroidea</taxon>
        <taxon>Salamandridae</taxon>
        <taxon>Pleurodelinae</taxon>
        <taxon>Pleurodeles</taxon>
    </lineage>
</organism>
<feature type="compositionally biased region" description="Low complexity" evidence="1">
    <location>
        <begin position="1"/>
        <end position="12"/>
    </location>
</feature>
<keyword evidence="3" id="KW-1185">Reference proteome</keyword>
<feature type="region of interest" description="Disordered" evidence="1">
    <location>
        <begin position="1"/>
        <end position="96"/>
    </location>
</feature>
<evidence type="ECO:0000313" key="2">
    <source>
        <dbReference type="EMBL" id="KAJ1128481.1"/>
    </source>
</evidence>
<feature type="compositionally biased region" description="Basic and acidic residues" evidence="1">
    <location>
        <begin position="33"/>
        <end position="48"/>
    </location>
</feature>
<accession>A0AAV7PJK0</accession>
<dbReference type="Proteomes" id="UP001066276">
    <property type="component" value="Chromosome 7"/>
</dbReference>
<evidence type="ECO:0000313" key="3">
    <source>
        <dbReference type="Proteomes" id="UP001066276"/>
    </source>
</evidence>
<dbReference type="EMBL" id="JANPWB010000011">
    <property type="protein sequence ID" value="KAJ1128481.1"/>
    <property type="molecule type" value="Genomic_DNA"/>
</dbReference>
<evidence type="ECO:0000256" key="1">
    <source>
        <dbReference type="SAM" id="MobiDB-lite"/>
    </source>
</evidence>